<dbReference type="EnsemblPlants" id="OPUNC01G43360.1">
    <property type="protein sequence ID" value="OPUNC01G43360.1"/>
    <property type="gene ID" value="OPUNC01G43360"/>
</dbReference>
<dbReference type="OMA" id="HELEHYY"/>
<protein>
    <recommendedName>
        <fullName evidence="1">KIB1-4 beta-propeller domain-containing protein</fullName>
    </recommendedName>
</protein>
<evidence type="ECO:0000259" key="1">
    <source>
        <dbReference type="Pfam" id="PF03478"/>
    </source>
</evidence>
<dbReference type="Proteomes" id="UP000026962">
    <property type="component" value="Chromosome 1"/>
</dbReference>
<name>A0A0E0JTT6_ORYPU</name>
<proteinExistence type="predicted"/>
<evidence type="ECO:0000313" key="2">
    <source>
        <dbReference type="EnsemblPlants" id="OPUNC01G43360.1"/>
    </source>
</evidence>
<feature type="domain" description="KIB1-4 beta-propeller" evidence="1">
    <location>
        <begin position="82"/>
        <end position="324"/>
    </location>
</feature>
<accession>A0A0E0JTT6</accession>
<dbReference type="HOGENOM" id="CLU_040241_3_0_1"/>
<dbReference type="Gramene" id="OPUNC01G43360.1">
    <property type="protein sequence ID" value="OPUNC01G43360.1"/>
    <property type="gene ID" value="OPUNC01G43360"/>
</dbReference>
<dbReference type="PANTHER" id="PTHR33165:SF62">
    <property type="entry name" value="DUF295 DOMAIN-CONTAINING PROTEIN"/>
    <property type="match status" value="1"/>
</dbReference>
<keyword evidence="3" id="KW-1185">Reference proteome</keyword>
<organism evidence="2">
    <name type="scientific">Oryza punctata</name>
    <name type="common">Red rice</name>
    <dbReference type="NCBI Taxonomy" id="4537"/>
    <lineage>
        <taxon>Eukaryota</taxon>
        <taxon>Viridiplantae</taxon>
        <taxon>Streptophyta</taxon>
        <taxon>Embryophyta</taxon>
        <taxon>Tracheophyta</taxon>
        <taxon>Spermatophyta</taxon>
        <taxon>Magnoliopsida</taxon>
        <taxon>Liliopsida</taxon>
        <taxon>Poales</taxon>
        <taxon>Poaceae</taxon>
        <taxon>BOP clade</taxon>
        <taxon>Oryzoideae</taxon>
        <taxon>Oryzeae</taxon>
        <taxon>Oryzinae</taxon>
        <taxon>Oryza</taxon>
    </lineage>
</organism>
<reference evidence="2" key="1">
    <citation type="submission" date="2015-04" db="UniProtKB">
        <authorList>
            <consortium name="EnsemblPlants"/>
        </authorList>
    </citation>
    <scope>IDENTIFICATION</scope>
</reference>
<evidence type="ECO:0000313" key="3">
    <source>
        <dbReference type="Proteomes" id="UP000026962"/>
    </source>
</evidence>
<sequence length="401" mass="44841">MAAADWSMLPSDPISRIGDFLLAADDFDCYDNLRLVCRMWRSGTTDPTTADFEDARFLPKKLAMLELDANPRSGDRVAVATFVNLDSGRFLRKRVPGLRSYFFVAVTASGLVVLSEVAPPHETRVLNPFTGKVVRFRAAIHAEEVREVAVTTSPLMVFVSWFQGRSVRWADQDTEGFPEVMVYFPDNFMNLTPFAGEVYVTNLGSIVSTVLTEDEEEEGEQQGGQQPRTADTIAMIPIIRAPPPIVELDAYVHHLVESAGELLLVSVLWRRHLVHKVDTVNKVFVPVRSLGNRSIFVSQIRSFSVDADKFPTVEAGCVYFVEPDLATYECFHLADGRLEEAIPMVNRRRAAEAESCVLPLTLEQVMVNYCVDTENSSELEIAPDTDDEEFFLPEAEDYGSN</sequence>
<dbReference type="InterPro" id="IPR005174">
    <property type="entry name" value="KIB1-4_b-propeller"/>
</dbReference>
<dbReference type="STRING" id="4537.A0A0E0JTT6"/>
<reference evidence="2" key="2">
    <citation type="submission" date="2018-05" db="EMBL/GenBank/DDBJ databases">
        <title>OpunRS2 (Oryza punctata Reference Sequence Version 2).</title>
        <authorList>
            <person name="Zhang J."/>
            <person name="Kudrna D."/>
            <person name="Lee S."/>
            <person name="Talag J."/>
            <person name="Welchert J."/>
            <person name="Wing R.A."/>
        </authorList>
    </citation>
    <scope>NUCLEOTIDE SEQUENCE [LARGE SCALE GENOMIC DNA]</scope>
</reference>
<dbReference type="eggNOG" id="ENOG502R3AC">
    <property type="taxonomic scope" value="Eukaryota"/>
</dbReference>
<dbReference type="AlphaFoldDB" id="A0A0E0JTT6"/>
<dbReference type="PANTHER" id="PTHR33165">
    <property type="entry name" value="F-BOX DOMAIN CONTAINING PROTEIN-LIKE-RELATED"/>
    <property type="match status" value="1"/>
</dbReference>
<dbReference type="Pfam" id="PF03478">
    <property type="entry name" value="Beta-prop_KIB1-4"/>
    <property type="match status" value="1"/>
</dbReference>